<evidence type="ECO:0000313" key="2">
    <source>
        <dbReference type="EMBL" id="GIP17122.1"/>
    </source>
</evidence>
<accession>A0A920CUK3</accession>
<dbReference type="InterPro" id="IPR037523">
    <property type="entry name" value="VOC_core"/>
</dbReference>
<name>A0A920CUK3_9BACL</name>
<comment type="caution">
    <text evidence="2">The sequence shown here is derived from an EMBL/GenBank/DDBJ whole genome shotgun (WGS) entry which is preliminary data.</text>
</comment>
<evidence type="ECO:0000259" key="1">
    <source>
        <dbReference type="PROSITE" id="PS51819"/>
    </source>
</evidence>
<dbReference type="InterPro" id="IPR029068">
    <property type="entry name" value="Glyas_Bleomycin-R_OHBP_Dase"/>
</dbReference>
<dbReference type="PROSITE" id="PS51819">
    <property type="entry name" value="VOC"/>
    <property type="match status" value="1"/>
</dbReference>
<keyword evidence="3" id="KW-1185">Reference proteome</keyword>
<dbReference type="PANTHER" id="PTHR39175:SF1">
    <property type="entry name" value="FAMILY PROTEIN, PUTATIVE (AFU_ORTHOLOGUE AFUA_3G15060)-RELATED"/>
    <property type="match status" value="1"/>
</dbReference>
<dbReference type="Proteomes" id="UP000683139">
    <property type="component" value="Unassembled WGS sequence"/>
</dbReference>
<dbReference type="Gene3D" id="3.10.180.10">
    <property type="entry name" value="2,3-Dihydroxybiphenyl 1,2-Dioxygenase, domain 1"/>
    <property type="match status" value="1"/>
</dbReference>
<dbReference type="SUPFAM" id="SSF54593">
    <property type="entry name" value="Glyoxalase/Bleomycin resistance protein/Dihydroxybiphenyl dioxygenase"/>
    <property type="match status" value="1"/>
</dbReference>
<protein>
    <submittedName>
        <fullName evidence="2">Glyoxalase</fullName>
    </submittedName>
</protein>
<proteinExistence type="predicted"/>
<gene>
    <name evidence="2" type="ORF">J40TS1_27640</name>
</gene>
<organism evidence="2 3">
    <name type="scientific">Paenibacillus montaniterrae</name>
    <dbReference type="NCBI Taxonomy" id="429341"/>
    <lineage>
        <taxon>Bacteria</taxon>
        <taxon>Bacillati</taxon>
        <taxon>Bacillota</taxon>
        <taxon>Bacilli</taxon>
        <taxon>Bacillales</taxon>
        <taxon>Paenibacillaceae</taxon>
        <taxon>Paenibacillus</taxon>
    </lineage>
</organism>
<sequence length="130" mass="14674">MSTFSFSGIDHIQLAAPQGCETDARRFFGELLGWKEIAKPEPLRQRGGVWFQCGVHEVHIGVQQNFIPAAKAHPAFAVRSLQALRQHLQQNEIAIVDDDARSEQGISRFYVNDPFGNRLEFLEQVSPLDQ</sequence>
<feature type="domain" description="VOC" evidence="1">
    <location>
        <begin position="8"/>
        <end position="124"/>
    </location>
</feature>
<dbReference type="EMBL" id="BOSE01000004">
    <property type="protein sequence ID" value="GIP17122.1"/>
    <property type="molecule type" value="Genomic_DNA"/>
</dbReference>
<dbReference type="PANTHER" id="PTHR39175">
    <property type="entry name" value="FAMILY PROTEIN, PUTATIVE (AFU_ORTHOLOGUE AFUA_3G15060)-RELATED"/>
    <property type="match status" value="1"/>
</dbReference>
<evidence type="ECO:0000313" key="3">
    <source>
        <dbReference type="Proteomes" id="UP000683139"/>
    </source>
</evidence>
<reference evidence="2" key="1">
    <citation type="submission" date="2021-03" db="EMBL/GenBank/DDBJ databases">
        <title>Antimicrobial resistance genes in bacteria isolated from Japanese honey, and their potential for conferring macrolide and lincosamide resistance in the American foulbrood pathogen Paenibacillus larvae.</title>
        <authorList>
            <person name="Okamoto M."/>
            <person name="Kumagai M."/>
            <person name="Kanamori H."/>
            <person name="Takamatsu D."/>
        </authorList>
    </citation>
    <scope>NUCLEOTIDE SEQUENCE</scope>
    <source>
        <strain evidence="2">J40TS1</strain>
    </source>
</reference>
<dbReference type="AlphaFoldDB" id="A0A920CUK3"/>
<dbReference type="RefSeq" id="WP_246563526.1">
    <property type="nucleotide sequence ID" value="NZ_BOSE01000004.1"/>
</dbReference>